<evidence type="ECO:0000256" key="6">
    <source>
        <dbReference type="ARBA" id="ARBA00023136"/>
    </source>
</evidence>
<dbReference type="SUPFAM" id="SSF50182">
    <property type="entry name" value="Sm-like ribonucleoproteins"/>
    <property type="match status" value="1"/>
</dbReference>
<feature type="transmembrane region" description="Helical" evidence="8">
    <location>
        <begin position="534"/>
        <end position="556"/>
    </location>
</feature>
<feature type="transmembrane region" description="Helical" evidence="8">
    <location>
        <begin position="489"/>
        <end position="514"/>
    </location>
</feature>
<dbReference type="SUPFAM" id="SSF82861">
    <property type="entry name" value="Mechanosensitive channel protein MscS (YggB), transmembrane region"/>
    <property type="match status" value="1"/>
</dbReference>
<dbReference type="PANTHER" id="PTHR30460:SF0">
    <property type="entry name" value="MODERATE CONDUCTANCE MECHANOSENSITIVE CHANNEL YBIO"/>
    <property type="match status" value="1"/>
</dbReference>
<comment type="similarity">
    <text evidence="2">Belongs to the MscS (TC 1.A.23) family.</text>
</comment>
<feature type="transmembrane region" description="Helical" evidence="8">
    <location>
        <begin position="445"/>
        <end position="469"/>
    </location>
</feature>
<feature type="transmembrane region" description="Helical" evidence="8">
    <location>
        <begin position="407"/>
        <end position="425"/>
    </location>
</feature>
<keyword evidence="6 8" id="KW-0472">Membrane</keyword>
<evidence type="ECO:0000256" key="3">
    <source>
        <dbReference type="ARBA" id="ARBA00022475"/>
    </source>
</evidence>
<dbReference type="Gene3D" id="3.30.70.100">
    <property type="match status" value="1"/>
</dbReference>
<dbReference type="InterPro" id="IPR010920">
    <property type="entry name" value="LSM_dom_sf"/>
</dbReference>
<dbReference type="SUPFAM" id="SSF82689">
    <property type="entry name" value="Mechanosensitive channel protein MscS (YggB), C-terminal domain"/>
    <property type="match status" value="1"/>
</dbReference>
<keyword evidence="4 8" id="KW-0812">Transmembrane</keyword>
<dbReference type="AlphaFoldDB" id="A0A261U693"/>
<feature type="region of interest" description="Disordered" evidence="7">
    <location>
        <begin position="88"/>
        <end position="107"/>
    </location>
</feature>
<keyword evidence="3" id="KW-1003">Cell membrane</keyword>
<dbReference type="InterPro" id="IPR045276">
    <property type="entry name" value="YbiO_bact"/>
</dbReference>
<evidence type="ECO:0000256" key="2">
    <source>
        <dbReference type="ARBA" id="ARBA00008017"/>
    </source>
</evidence>
<dbReference type="Proteomes" id="UP000216885">
    <property type="component" value="Unassembled WGS sequence"/>
</dbReference>
<sequence length="836" mass="89872">MNVNPALSRARWAIPWVVQLCRVMAVLFALFLSQGVQAAVAIPGLSSAAEKPAAEAAPADALTPAKLADLLDDPTTRDKLIEQLRAQAAAPSQPASGTDPTAAPPSLPTRIATGAQDFLATMGTNAQTAVDELTAVVQNRGMVPERRERLITTLVSLAIVAAATLIVFGVLRAIAAFAYTRIDKWAATPSLSAVGPVRSAARAMFVRRAGAIVGALLIDMAIVLLAGMAGYATAMYAERPYGAVTTAQSLFVNAFVAVGITRALIRAVFATRYPALRLFTMADETAQYWNVRLGHIAAVVGYGLLLVEPVAQSLLSPALGELLGLAIMITAYIYAVRIIWRNRNLLREHLKQRAERASIHSFGTALRLLARSWHFLAIGYFTVLLIVSQVDTQEALPFMVQATVQSVVALAVGSLVIMLLATMLAQRIRLPEDVRRKLPMLEARVNAYVPAGLRGVGVLVRIVVALFVLDAWRVFDLSRWISSAAGAKAIGVVVHVAIVLLVAAVVWTLIASIIEHRLSTQEGRSLPTARERTLLALFRNATLIVIVTMTVMVVLSQIGVDIGPLIAGAGVVGLAIGFGSQKLVQDIITGIFIQLENGMNQNDVVQVAGIFGTVEKITIRSVGIRTLDGGYHLIPFSSVDVVSNHMRDFSYHLGEYTISHRESVDDAIQHLRQAFDELMQDELLAPEVLEDVSIPGVTALNEKGATIRVLIKTTPGMQWAVQRGYNRLVKKHFNAAGIELPYPHTVLYFGQDKNGYAPPANVFMQTERAANTHNARAAGHTRRQLSKEQGEASEDVLGNELERTAEADDEAAADSAATQAADASQGPEVSQNKKPA</sequence>
<feature type="compositionally biased region" description="Polar residues" evidence="7">
    <location>
        <begin position="827"/>
        <end position="836"/>
    </location>
</feature>
<feature type="transmembrane region" description="Helical" evidence="8">
    <location>
        <begin position="150"/>
        <end position="171"/>
    </location>
</feature>
<feature type="transmembrane region" description="Helical" evidence="8">
    <location>
        <begin position="368"/>
        <end position="387"/>
    </location>
</feature>
<dbReference type="GO" id="GO:0008381">
    <property type="term" value="F:mechanosensitive monoatomic ion channel activity"/>
    <property type="evidence" value="ECO:0007669"/>
    <property type="project" value="InterPro"/>
</dbReference>
<dbReference type="Gene3D" id="1.10.287.1260">
    <property type="match status" value="1"/>
</dbReference>
<evidence type="ECO:0000259" key="9">
    <source>
        <dbReference type="Pfam" id="PF00924"/>
    </source>
</evidence>
<dbReference type="Gene3D" id="2.30.30.60">
    <property type="match status" value="1"/>
</dbReference>
<dbReference type="InterPro" id="IPR057485">
    <property type="entry name" value="YbiO-like_TM1"/>
</dbReference>
<evidence type="ECO:0000313" key="13">
    <source>
        <dbReference type="Proteomes" id="UP000216885"/>
    </source>
</evidence>
<proteinExistence type="inferred from homology"/>
<gene>
    <name evidence="12" type="ORF">CAL20_10760</name>
</gene>
<feature type="domain" description="Mechanosensitive ion channel transmembrane helices 2/3" evidence="10">
    <location>
        <begin position="541"/>
        <end position="581"/>
    </location>
</feature>
<keyword evidence="13" id="KW-1185">Reference proteome</keyword>
<feature type="domain" description="Moderate conductance mechanosensitive channel YbiO-like transmembrane helix 1" evidence="11">
    <location>
        <begin position="402"/>
        <end position="480"/>
    </location>
</feature>
<dbReference type="Pfam" id="PF00924">
    <property type="entry name" value="MS_channel_2nd"/>
    <property type="match status" value="1"/>
</dbReference>
<dbReference type="InterPro" id="IPR006685">
    <property type="entry name" value="MscS_channel_2nd"/>
</dbReference>
<dbReference type="Pfam" id="PF25392">
    <property type="entry name" value="MS_channel_TM1"/>
    <property type="match status" value="1"/>
</dbReference>
<dbReference type="PANTHER" id="PTHR30460">
    <property type="entry name" value="MODERATE CONDUCTANCE MECHANOSENSITIVE CHANNEL YBIO"/>
    <property type="match status" value="1"/>
</dbReference>
<keyword evidence="5 8" id="KW-1133">Transmembrane helix</keyword>
<dbReference type="EMBL" id="NEVQ01000013">
    <property type="protein sequence ID" value="OZI56922.1"/>
    <property type="molecule type" value="Genomic_DNA"/>
</dbReference>
<dbReference type="InterPro" id="IPR049142">
    <property type="entry name" value="MS_channel_1st"/>
</dbReference>
<evidence type="ECO:0000256" key="4">
    <source>
        <dbReference type="ARBA" id="ARBA00022692"/>
    </source>
</evidence>
<dbReference type="Pfam" id="PF21088">
    <property type="entry name" value="MS_channel_1st"/>
    <property type="match status" value="1"/>
</dbReference>
<evidence type="ECO:0000256" key="1">
    <source>
        <dbReference type="ARBA" id="ARBA00004651"/>
    </source>
</evidence>
<feature type="transmembrane region" description="Helical" evidence="8">
    <location>
        <begin position="209"/>
        <end position="230"/>
    </location>
</feature>
<evidence type="ECO:0000259" key="10">
    <source>
        <dbReference type="Pfam" id="PF21088"/>
    </source>
</evidence>
<name>A0A261U693_9BORD</name>
<evidence type="ECO:0000256" key="5">
    <source>
        <dbReference type="ARBA" id="ARBA00022989"/>
    </source>
</evidence>
<feature type="transmembrane region" description="Helical" evidence="8">
    <location>
        <begin position="289"/>
        <end position="307"/>
    </location>
</feature>
<dbReference type="InterPro" id="IPR023408">
    <property type="entry name" value="MscS_beta-dom_sf"/>
</dbReference>
<feature type="transmembrane region" description="Helical" evidence="8">
    <location>
        <begin position="250"/>
        <end position="269"/>
    </location>
</feature>
<comment type="caution">
    <text evidence="12">The sequence shown here is derived from an EMBL/GenBank/DDBJ whole genome shotgun (WGS) entry which is preliminary data.</text>
</comment>
<evidence type="ECO:0000256" key="8">
    <source>
        <dbReference type="SAM" id="Phobius"/>
    </source>
</evidence>
<feature type="domain" description="Mechanosensitive ion channel MscS" evidence="9">
    <location>
        <begin position="583"/>
        <end position="639"/>
    </location>
</feature>
<protein>
    <submittedName>
        <fullName evidence="12">Mechanosensitive ion channel protein</fullName>
    </submittedName>
</protein>
<feature type="transmembrane region" description="Helical" evidence="8">
    <location>
        <begin position="319"/>
        <end position="340"/>
    </location>
</feature>
<evidence type="ECO:0000313" key="12">
    <source>
        <dbReference type="EMBL" id="OZI56922.1"/>
    </source>
</evidence>
<reference evidence="12 13" key="1">
    <citation type="submission" date="2017-05" db="EMBL/GenBank/DDBJ databases">
        <title>Complete and WGS of Bordetella genogroups.</title>
        <authorList>
            <person name="Spilker T."/>
            <person name="LiPuma J."/>
        </authorList>
    </citation>
    <scope>NUCLEOTIDE SEQUENCE [LARGE SCALE GENOMIC DNA]</scope>
    <source>
        <strain evidence="12 13">AU9919</strain>
    </source>
</reference>
<feature type="region of interest" description="Disordered" evidence="7">
    <location>
        <begin position="771"/>
        <end position="836"/>
    </location>
</feature>
<accession>A0A261U693</accession>
<organism evidence="12 13">
    <name type="scientific">Bordetella genomosp. 4</name>
    <dbReference type="NCBI Taxonomy" id="463044"/>
    <lineage>
        <taxon>Bacteria</taxon>
        <taxon>Pseudomonadati</taxon>
        <taxon>Pseudomonadota</taxon>
        <taxon>Betaproteobacteria</taxon>
        <taxon>Burkholderiales</taxon>
        <taxon>Alcaligenaceae</taxon>
        <taxon>Bordetella</taxon>
    </lineage>
</organism>
<evidence type="ECO:0000256" key="7">
    <source>
        <dbReference type="SAM" id="MobiDB-lite"/>
    </source>
</evidence>
<feature type="compositionally biased region" description="Low complexity" evidence="7">
    <location>
        <begin position="813"/>
        <end position="825"/>
    </location>
</feature>
<dbReference type="InterPro" id="IPR011014">
    <property type="entry name" value="MscS_channel_TM-2"/>
</dbReference>
<feature type="transmembrane region" description="Helical" evidence="8">
    <location>
        <begin position="562"/>
        <end position="579"/>
    </location>
</feature>
<comment type="subcellular location">
    <subcellularLocation>
        <location evidence="1">Cell membrane</location>
        <topology evidence="1">Multi-pass membrane protein</topology>
    </subcellularLocation>
</comment>
<dbReference type="InterPro" id="IPR011066">
    <property type="entry name" value="MscS_channel_C_sf"/>
</dbReference>
<evidence type="ECO:0000259" key="11">
    <source>
        <dbReference type="Pfam" id="PF25392"/>
    </source>
</evidence>
<dbReference type="GO" id="GO:0005886">
    <property type="term" value="C:plasma membrane"/>
    <property type="evidence" value="ECO:0007669"/>
    <property type="project" value="UniProtKB-SubCell"/>
</dbReference>
<dbReference type="OrthoDB" id="6500477at2"/>